<evidence type="ECO:0000313" key="1">
    <source>
        <dbReference type="EMBL" id="GGX09946.1"/>
    </source>
</evidence>
<accession>A0ABQ2XCS6</accession>
<name>A0ABQ2XCS6_9BURK</name>
<reference evidence="2" key="1">
    <citation type="journal article" date="2019" name="Int. J. Syst. Evol. Microbiol.">
        <title>The Global Catalogue of Microorganisms (GCM) 10K type strain sequencing project: providing services to taxonomists for standard genome sequencing and annotation.</title>
        <authorList>
            <consortium name="The Broad Institute Genomics Platform"/>
            <consortium name="The Broad Institute Genome Sequencing Center for Infectious Disease"/>
            <person name="Wu L."/>
            <person name="Ma J."/>
        </authorList>
    </citation>
    <scope>NUCLEOTIDE SEQUENCE [LARGE SCALE GENOMIC DNA]</scope>
    <source>
        <strain evidence="2">KCTC 23916</strain>
    </source>
</reference>
<proteinExistence type="predicted"/>
<organism evidence="1 2">
    <name type="scientific">Undibacterium macrobrachii</name>
    <dbReference type="NCBI Taxonomy" id="1119058"/>
    <lineage>
        <taxon>Bacteria</taxon>
        <taxon>Pseudomonadati</taxon>
        <taxon>Pseudomonadota</taxon>
        <taxon>Betaproteobacteria</taxon>
        <taxon>Burkholderiales</taxon>
        <taxon>Oxalobacteraceae</taxon>
        <taxon>Undibacterium</taxon>
    </lineage>
</organism>
<gene>
    <name evidence="1" type="ORF">GCM10011282_15260</name>
</gene>
<protein>
    <submittedName>
        <fullName evidence="1">Uncharacterized protein</fullName>
    </submittedName>
</protein>
<comment type="caution">
    <text evidence="1">The sequence shown here is derived from an EMBL/GenBank/DDBJ whole genome shotgun (WGS) entry which is preliminary data.</text>
</comment>
<evidence type="ECO:0000313" key="2">
    <source>
        <dbReference type="Proteomes" id="UP000620127"/>
    </source>
</evidence>
<keyword evidence="2" id="KW-1185">Reference proteome</keyword>
<dbReference type="EMBL" id="BMYT01000002">
    <property type="protein sequence ID" value="GGX09946.1"/>
    <property type="molecule type" value="Genomic_DNA"/>
</dbReference>
<dbReference type="Proteomes" id="UP000620127">
    <property type="component" value="Unassembled WGS sequence"/>
</dbReference>
<sequence>MSNLSIIQRLEMSLASYERDEVTRDDFVQFLSSSILALEGVPDSVRHELRNYQKEIEIEGYLEDEEFEANTIEVKESLAIWLKSLKLKYCGGNC</sequence>